<dbReference type="GO" id="GO:0003677">
    <property type="term" value="F:DNA binding"/>
    <property type="evidence" value="ECO:0007669"/>
    <property type="project" value="InterPro"/>
</dbReference>
<dbReference type="PATRIC" id="fig|1056511.3.peg.3284"/>
<evidence type="ECO:0000256" key="1">
    <source>
        <dbReference type="ARBA" id="ARBA00022908"/>
    </source>
</evidence>
<dbReference type="PROSITE" id="PS51898">
    <property type="entry name" value="TYR_RECOMBINASE"/>
    <property type="match status" value="1"/>
</dbReference>
<feature type="domain" description="Tyr recombinase" evidence="3">
    <location>
        <begin position="243"/>
        <end position="485"/>
    </location>
</feature>
<dbReference type="InterPro" id="IPR011010">
    <property type="entry name" value="DNA_brk_join_enz"/>
</dbReference>
<dbReference type="AlphaFoldDB" id="L8JAR2"/>
<accession>L8JAR2</accession>
<name>L8JAR2_9GAMM</name>
<dbReference type="InterPro" id="IPR013762">
    <property type="entry name" value="Integrase-like_cat_sf"/>
</dbReference>
<dbReference type="PANTHER" id="PTHR30349:SF64">
    <property type="entry name" value="PROPHAGE INTEGRASE INTD-RELATED"/>
    <property type="match status" value="1"/>
</dbReference>
<keyword evidence="2" id="KW-0233">DNA recombination</keyword>
<organism evidence="4 5">
    <name type="scientific">Photobacterium marinum</name>
    <dbReference type="NCBI Taxonomy" id="1056511"/>
    <lineage>
        <taxon>Bacteria</taxon>
        <taxon>Pseudomonadati</taxon>
        <taxon>Pseudomonadota</taxon>
        <taxon>Gammaproteobacteria</taxon>
        <taxon>Vibrionales</taxon>
        <taxon>Vibrionaceae</taxon>
        <taxon>Photobacterium</taxon>
    </lineage>
</organism>
<dbReference type="InterPro" id="IPR050090">
    <property type="entry name" value="Tyrosine_recombinase_XerCD"/>
</dbReference>
<sequence length="516" mass="59926">MKRVINGVWEDLVTTEICSYIKLRKVKDVYYRRPICIDEDTGELINELDMDSAPIYLGNISFLFSFSVEEKYDKSGKHIDSKFIGVEPVDVANAFLIETALNGEAQDPDTTKQMSDALRHYFQFLADKGLEWDKMPEIRRERPTFRFKRFMEQSANINVRNEADRTDDPLAISTVKAYMRHVTNFYKQMIKWRIPFENEPFNYEEVNVSIEASASDMSANQNMKITTTDLRIKAKTQKEEVANHLRSMSEGEWAAFDEVLRVDGFSLRKDKHKNQLVPMKLSIEVQYQMMLMRYSGLRIEEAASVRKPQIFKPTEEQLRKGYVEVRLSPSNFNKTKGDKSRTIEVPSRLMLNLYHYIKSKRYRTRESKYLEKHPAHVLAQVPLFINKSGCKVSASSLTTRFNEICLAIEQKLEQPFSHKTHNMRATYAVFRLRERAESLMEAGLPPAEAWSRSLDHVRCCLGHESHETTNTYLKQAQEDLVPAHEEMEDILEYADSLAGSKFNLGEEFEPSEELAE</sequence>
<dbReference type="EMBL" id="AMZO01000023">
    <property type="protein sequence ID" value="ELR64639.1"/>
    <property type="molecule type" value="Genomic_DNA"/>
</dbReference>
<dbReference type="GO" id="GO:0006310">
    <property type="term" value="P:DNA recombination"/>
    <property type="evidence" value="ECO:0007669"/>
    <property type="project" value="UniProtKB-KW"/>
</dbReference>
<dbReference type="GO" id="GO:0015074">
    <property type="term" value="P:DNA integration"/>
    <property type="evidence" value="ECO:0007669"/>
    <property type="project" value="UniProtKB-KW"/>
</dbReference>
<dbReference type="Gene3D" id="1.10.443.10">
    <property type="entry name" value="Intergrase catalytic core"/>
    <property type="match status" value="1"/>
</dbReference>
<dbReference type="Pfam" id="PF00589">
    <property type="entry name" value="Phage_integrase"/>
    <property type="match status" value="1"/>
</dbReference>
<evidence type="ECO:0000313" key="5">
    <source>
        <dbReference type="Proteomes" id="UP000011134"/>
    </source>
</evidence>
<keyword evidence="1" id="KW-0229">DNA integration</keyword>
<protein>
    <submittedName>
        <fullName evidence="4">Phage integrase</fullName>
    </submittedName>
</protein>
<dbReference type="SUPFAM" id="SSF56349">
    <property type="entry name" value="DNA breaking-rejoining enzymes"/>
    <property type="match status" value="1"/>
</dbReference>
<reference evidence="4 5" key="1">
    <citation type="submission" date="2012-12" db="EMBL/GenBank/DDBJ databases">
        <title>Genome Assembly of Photobacterium sp. AK15.</title>
        <authorList>
            <person name="Khatri I."/>
            <person name="Vaidya B."/>
            <person name="Srinivas T.N.R."/>
            <person name="Subramanian S."/>
            <person name="Pinnaka A."/>
        </authorList>
    </citation>
    <scope>NUCLEOTIDE SEQUENCE [LARGE SCALE GENOMIC DNA]</scope>
    <source>
        <strain evidence="4 5">AK15</strain>
    </source>
</reference>
<evidence type="ECO:0000259" key="3">
    <source>
        <dbReference type="PROSITE" id="PS51898"/>
    </source>
</evidence>
<proteinExistence type="predicted"/>
<comment type="caution">
    <text evidence="4">The sequence shown here is derived from an EMBL/GenBank/DDBJ whole genome shotgun (WGS) entry which is preliminary data.</text>
</comment>
<dbReference type="CDD" id="cd00397">
    <property type="entry name" value="DNA_BRE_C"/>
    <property type="match status" value="1"/>
</dbReference>
<evidence type="ECO:0000256" key="2">
    <source>
        <dbReference type="ARBA" id="ARBA00023172"/>
    </source>
</evidence>
<evidence type="ECO:0000313" key="4">
    <source>
        <dbReference type="EMBL" id="ELR64639.1"/>
    </source>
</evidence>
<keyword evidence="5" id="KW-1185">Reference proteome</keyword>
<dbReference type="PANTHER" id="PTHR30349">
    <property type="entry name" value="PHAGE INTEGRASE-RELATED"/>
    <property type="match status" value="1"/>
</dbReference>
<dbReference type="InterPro" id="IPR002104">
    <property type="entry name" value="Integrase_catalytic"/>
</dbReference>
<gene>
    <name evidence="4" type="ORF">C942_02210</name>
</gene>
<dbReference type="Proteomes" id="UP000011134">
    <property type="component" value="Unassembled WGS sequence"/>
</dbReference>